<dbReference type="OrthoDB" id="9866330at2"/>
<name>A0A0F4L827_9LACO</name>
<protein>
    <submittedName>
        <fullName evidence="1">Uncharacterized protein</fullName>
    </submittedName>
</protein>
<dbReference type="RefSeq" id="WP_046325874.1">
    <property type="nucleotide sequence ID" value="NZ_JBHTMT010000007.1"/>
</dbReference>
<sequence>MGNLSLNIEATISQNVNKRLLFRQALDNKKTARILILNDAYLKSAKDFLKEAIGVIFLDCSKNELLLRHDYVQEPKLCDALARAYRSLEPIRKLRLNTKVITGMLLLLDQIASLNDESMLDALERLRRLSDEEIFSEIENIKFTYISKSQISFLKIFVESLKTSRIAAFHQLLKTVWSIHSHLMIKGKMRESSNWLHNKGLIIIPASWLRTKTYAQLLLQFGFNDKEVILLLDTSTPKCLFLSQITKFKNDMYISLDKDSDGSVKGNLAYQARNLYISLQSYDSDLLLNWLASHYPSFLENYSIVDFQDAIYKFQYSGFLNSFIGVNDGQLSLIRIESDNTVTHQKFDIKLILDSIQKDKLHKSSDKAILTDVVKKVFEQKLEPLYNKINLINDMLKTLEYKENIFEGDKINEEFQKALDSQDNN</sequence>
<comment type="caution">
    <text evidence="1">The sequence shown here is derived from an EMBL/GenBank/DDBJ whole genome shotgun (WGS) entry which is preliminary data.</text>
</comment>
<reference evidence="1 2" key="1">
    <citation type="submission" date="2015-01" db="EMBL/GenBank/DDBJ databases">
        <title>Comparative genomics of the lactic acid bacteria isolated from the honey bee gut.</title>
        <authorList>
            <person name="Ellegaard K.M."/>
            <person name="Tamarit D."/>
            <person name="Javelind E."/>
            <person name="Olofsson T."/>
            <person name="Andersson S.G."/>
            <person name="Vasquez A."/>
        </authorList>
    </citation>
    <scope>NUCLEOTIDE SEQUENCE [LARGE SCALE GENOMIC DNA]</scope>
    <source>
        <strain evidence="1 2">Hma8</strain>
        <plasmid evidence="1">pHma8p1</plasmid>
    </source>
</reference>
<keyword evidence="1" id="KW-0614">Plasmid</keyword>
<gene>
    <name evidence="1" type="ORF">JF74_19660</name>
</gene>
<evidence type="ECO:0000313" key="2">
    <source>
        <dbReference type="Proteomes" id="UP000033531"/>
    </source>
</evidence>
<evidence type="ECO:0000313" key="1">
    <source>
        <dbReference type="EMBL" id="KJY54780.1"/>
    </source>
</evidence>
<dbReference type="PATRIC" id="fig|1218507.3.peg.116"/>
<dbReference type="EMBL" id="JXLI01000019">
    <property type="protein sequence ID" value="KJY54780.1"/>
    <property type="molecule type" value="Genomic_DNA"/>
</dbReference>
<dbReference type="HOGENOM" id="CLU_645270_0_0_9"/>
<organism evidence="1 2">
    <name type="scientific">Lactobacillus melliventris</name>
    <dbReference type="NCBI Taxonomy" id="1218507"/>
    <lineage>
        <taxon>Bacteria</taxon>
        <taxon>Bacillati</taxon>
        <taxon>Bacillota</taxon>
        <taxon>Bacilli</taxon>
        <taxon>Lactobacillales</taxon>
        <taxon>Lactobacillaceae</taxon>
        <taxon>Lactobacillus</taxon>
    </lineage>
</organism>
<dbReference type="Proteomes" id="UP000033531">
    <property type="component" value="Unassembled WGS sequence"/>
</dbReference>
<dbReference type="AlphaFoldDB" id="A0A0F4L827"/>
<geneLocation type="plasmid" evidence="1">
    <name>pHma8p1</name>
</geneLocation>
<proteinExistence type="predicted"/>
<accession>A0A0F4L827</accession>